<comment type="caution">
    <text evidence="1">The sequence shown here is derived from an EMBL/GenBank/DDBJ whole genome shotgun (WGS) entry which is preliminary data.</text>
</comment>
<dbReference type="EMBL" id="PVLR01000017">
    <property type="protein sequence ID" value="PRD69194.1"/>
    <property type="molecule type" value="Genomic_DNA"/>
</dbReference>
<evidence type="ECO:0000313" key="1">
    <source>
        <dbReference type="EMBL" id="PRD69194.1"/>
    </source>
</evidence>
<sequence>MFHVKAHQMGTGKSFLCQLITAFSSDKSGAPVSFPRSEGDCKNLLLSQFKRSPPVIDFDNLTSDIPAYASLCTALTSEWLEGRLLGGNTIARVSTRTLMLSSGNNVGPSADMARRTLTILLDSATEVPAARKFKRPNLMTEVLRDRNRYISAALTIVKAWVVAGRPMTECPPLGSFGQWSDWCRQPLLWLGCPDPVESVFKALEDDPERQLLGRILEGWQVRLGSGPVLAREVTQTAISKLAVDDDLHDSLIEVSGGQGSVNQRKLGRWLSRNEGRVVNGKRLMRAPKSRNVESWQVVSV</sequence>
<organism evidence="1 2">
    <name type="scientific">Malikia spinosa</name>
    <dbReference type="NCBI Taxonomy" id="86180"/>
    <lineage>
        <taxon>Bacteria</taxon>
        <taxon>Pseudomonadati</taxon>
        <taxon>Pseudomonadota</taxon>
        <taxon>Betaproteobacteria</taxon>
        <taxon>Burkholderiales</taxon>
        <taxon>Comamonadaceae</taxon>
        <taxon>Malikia</taxon>
    </lineage>
</organism>
<accession>A0A2S9KFJ3</accession>
<dbReference type="AlphaFoldDB" id="A0A2S9KFJ3"/>
<evidence type="ECO:0000313" key="2">
    <source>
        <dbReference type="Proteomes" id="UP000238326"/>
    </source>
</evidence>
<reference evidence="1 2" key="1">
    <citation type="submission" date="2018-03" db="EMBL/GenBank/DDBJ databases">
        <title>Comparative genomics illustrates the genes involved in a hyperalkaliphilic mechanisms of Serpentinomonas isolated from highly-alkaline calcium-rich serpentinized springs.</title>
        <authorList>
            <person name="Suzuki S."/>
            <person name="Ishii S."/>
            <person name="Walworth N."/>
            <person name="Bird L."/>
            <person name="Kuenen J.G."/>
            <person name="Nealson K.H."/>
        </authorList>
    </citation>
    <scope>NUCLEOTIDE SEQUENCE [LARGE SCALE GENOMIC DNA]</scope>
    <source>
        <strain evidence="1 2">83</strain>
    </source>
</reference>
<keyword evidence="2" id="KW-1185">Reference proteome</keyword>
<proteinExistence type="predicted"/>
<dbReference type="Proteomes" id="UP000238326">
    <property type="component" value="Unassembled WGS sequence"/>
</dbReference>
<name>A0A2S9KFJ3_9BURK</name>
<gene>
    <name evidence="1" type="ORF">C6P61_07125</name>
</gene>
<protein>
    <submittedName>
        <fullName evidence="1">Uncharacterized protein</fullName>
    </submittedName>
</protein>